<dbReference type="RefSeq" id="WP_268060265.1">
    <property type="nucleotide sequence ID" value="NZ_JAPQFJ010000003.1"/>
</dbReference>
<comment type="caution">
    <text evidence="1">The sequence shown here is derived from an EMBL/GenBank/DDBJ whole genome shotgun (WGS) entry which is preliminary data.</text>
</comment>
<evidence type="ECO:0000313" key="1">
    <source>
        <dbReference type="EMBL" id="MCY6957863.1"/>
    </source>
</evidence>
<gene>
    <name evidence="1" type="ORF">OW729_04500</name>
</gene>
<dbReference type="EMBL" id="JAPQFJ010000003">
    <property type="protein sequence ID" value="MCY6957863.1"/>
    <property type="molecule type" value="Genomic_DNA"/>
</dbReference>
<protein>
    <recommendedName>
        <fullName evidence="3">DUF1540 domain-containing protein</fullName>
    </recommendedName>
</protein>
<sequence length="49" mass="5685">MKCNADAYVKDCCNQENCCEECGYEDCMESCCIFDETEKCENCKFCIKD</sequence>
<evidence type="ECO:0008006" key="3">
    <source>
        <dbReference type="Google" id="ProtNLM"/>
    </source>
</evidence>
<dbReference type="Proteomes" id="UP001144612">
    <property type="component" value="Unassembled WGS sequence"/>
</dbReference>
<reference evidence="1" key="1">
    <citation type="submission" date="2022-12" db="EMBL/GenBank/DDBJ databases">
        <title>Clostridium sp. nov., isolated from industrial wastewater.</title>
        <authorList>
            <person name="Jiayan W."/>
        </authorList>
    </citation>
    <scope>NUCLEOTIDE SEQUENCE</scope>
    <source>
        <strain evidence="1">ZC22-4</strain>
    </source>
</reference>
<name>A0ABT4D6R1_9CLOT</name>
<organism evidence="1 2">
    <name type="scientific">Clostridium brassicae</name>
    <dbReference type="NCBI Taxonomy" id="2999072"/>
    <lineage>
        <taxon>Bacteria</taxon>
        <taxon>Bacillati</taxon>
        <taxon>Bacillota</taxon>
        <taxon>Clostridia</taxon>
        <taxon>Eubacteriales</taxon>
        <taxon>Clostridiaceae</taxon>
        <taxon>Clostridium</taxon>
    </lineage>
</organism>
<keyword evidence="2" id="KW-1185">Reference proteome</keyword>
<proteinExistence type="predicted"/>
<accession>A0ABT4D6R1</accession>
<evidence type="ECO:0000313" key="2">
    <source>
        <dbReference type="Proteomes" id="UP001144612"/>
    </source>
</evidence>